<keyword evidence="3" id="KW-1185">Reference proteome</keyword>
<reference evidence="2" key="1">
    <citation type="submission" date="2022-03" db="EMBL/GenBank/DDBJ databases">
        <title>Identification of a novel bacterium isolated from mangrove sediments.</title>
        <authorList>
            <person name="Pan X."/>
        </authorList>
    </citation>
    <scope>NUCLEOTIDE SEQUENCE</scope>
    <source>
        <strain evidence="2">B2637</strain>
    </source>
</reference>
<dbReference type="PANTHER" id="PTHR42850:SF4">
    <property type="entry name" value="ZINC-DEPENDENT ENDOPOLYPHOSPHATASE"/>
    <property type="match status" value="1"/>
</dbReference>
<evidence type="ECO:0000313" key="2">
    <source>
        <dbReference type="EMBL" id="MCJ1962524.1"/>
    </source>
</evidence>
<dbReference type="EMBL" id="JALHAT010000043">
    <property type="protein sequence ID" value="MCJ1962524.1"/>
    <property type="molecule type" value="Genomic_DNA"/>
</dbReference>
<gene>
    <name evidence="2" type="ORF">MTR65_17660</name>
</gene>
<evidence type="ECO:0000259" key="1">
    <source>
        <dbReference type="Pfam" id="PF00149"/>
    </source>
</evidence>
<dbReference type="Proteomes" id="UP001162802">
    <property type="component" value="Unassembled WGS sequence"/>
</dbReference>
<organism evidence="2 3">
    <name type="scientific">Novosphingobium mangrovi</name>
    <name type="common">ex Hu et al. 2023</name>
    <dbReference type="NCBI Taxonomy" id="2930094"/>
    <lineage>
        <taxon>Bacteria</taxon>
        <taxon>Pseudomonadati</taxon>
        <taxon>Pseudomonadota</taxon>
        <taxon>Alphaproteobacteria</taxon>
        <taxon>Sphingomonadales</taxon>
        <taxon>Sphingomonadaceae</taxon>
        <taxon>Novosphingobium</taxon>
    </lineage>
</organism>
<dbReference type="InterPro" id="IPR029052">
    <property type="entry name" value="Metallo-depent_PP-like"/>
</dbReference>
<dbReference type="PANTHER" id="PTHR42850">
    <property type="entry name" value="METALLOPHOSPHOESTERASE"/>
    <property type="match status" value="1"/>
</dbReference>
<dbReference type="InterPro" id="IPR004843">
    <property type="entry name" value="Calcineurin-like_PHP"/>
</dbReference>
<feature type="domain" description="Calcineurin-like phosphoesterase" evidence="1">
    <location>
        <begin position="25"/>
        <end position="188"/>
    </location>
</feature>
<protein>
    <submittedName>
        <fullName evidence="2">Metallophosphoesterase</fullName>
    </submittedName>
</protein>
<sequence>MLGKLRKLFANPTPAQRPSLPHRERVYAIGDIHGRLDLFEKLLETIAHDEAARGPAPTTLVLLGDLIDRGQDSAGVLARARQLTRERHVEILCGNHEEMLLTSLEDSKALRSFLRFGGLETLVSYGLAAETIAEMEIDELREEARRHIPEQDLEFIRSFRKLVRIGDYIFVHAGLRPGVSIETQLGSDCRWIREPFLSHTGNFGGFVVHGHTITEEPDERDNRLGIDTGAYVHGTLTAVGIEGTERWYLTAEDGTSESHQTGATVAA</sequence>
<comment type="caution">
    <text evidence="2">The sequence shown here is derived from an EMBL/GenBank/DDBJ whole genome shotgun (WGS) entry which is preliminary data.</text>
</comment>
<accession>A0ABT0AH62</accession>
<dbReference type="Gene3D" id="3.60.21.10">
    <property type="match status" value="1"/>
</dbReference>
<dbReference type="InterPro" id="IPR050126">
    <property type="entry name" value="Ap4A_hydrolase"/>
</dbReference>
<dbReference type="RefSeq" id="WP_243802544.1">
    <property type="nucleotide sequence ID" value="NZ_JALHAT010000043.1"/>
</dbReference>
<name>A0ABT0AH62_9SPHN</name>
<evidence type="ECO:0000313" key="3">
    <source>
        <dbReference type="Proteomes" id="UP001162802"/>
    </source>
</evidence>
<dbReference type="Pfam" id="PF00149">
    <property type="entry name" value="Metallophos"/>
    <property type="match status" value="1"/>
</dbReference>
<proteinExistence type="predicted"/>
<dbReference type="SUPFAM" id="SSF56300">
    <property type="entry name" value="Metallo-dependent phosphatases"/>
    <property type="match status" value="1"/>
</dbReference>